<dbReference type="EMBL" id="LN824141">
    <property type="protein sequence ID" value="CEP79149.1"/>
    <property type="molecule type" value="Genomic_DNA"/>
</dbReference>
<dbReference type="HOGENOM" id="CLU_841242_0_0_0"/>
<protein>
    <submittedName>
        <fullName evidence="2">Putative dehydroquinate synthase</fullName>
        <ecNumber evidence="2">4.2.3.4</ecNumber>
    </submittedName>
</protein>
<dbReference type="Gene3D" id="3.40.50.1970">
    <property type="match status" value="1"/>
</dbReference>
<dbReference type="InterPro" id="IPR030960">
    <property type="entry name" value="DHQS/DOIS_N"/>
</dbReference>
<dbReference type="GO" id="GO:0003856">
    <property type="term" value="F:3-dehydroquinate synthase activity"/>
    <property type="evidence" value="ECO:0007669"/>
    <property type="project" value="UniProtKB-EC"/>
</dbReference>
<dbReference type="STRING" id="1006576.DTL3_1867"/>
<evidence type="ECO:0000313" key="2">
    <source>
        <dbReference type="EMBL" id="CEP79149.1"/>
    </source>
</evidence>
<dbReference type="KEGG" id="dtn:DTL3_1867"/>
<dbReference type="RefSeq" id="WP_045088469.1">
    <property type="nucleotide sequence ID" value="NZ_LN824141.1"/>
</dbReference>
<feature type="domain" description="3-dehydroquinate synthase N-terminal" evidence="1">
    <location>
        <begin position="57"/>
        <end position="166"/>
    </location>
</feature>
<dbReference type="EC" id="4.2.3.4" evidence="2"/>
<proteinExistence type="predicted"/>
<evidence type="ECO:0000259" key="1">
    <source>
        <dbReference type="Pfam" id="PF01761"/>
    </source>
</evidence>
<accession>A0A0C7P5Q1</accession>
<dbReference type="Pfam" id="PF01761">
    <property type="entry name" value="DHQ_synthase"/>
    <property type="match status" value="1"/>
</dbReference>
<evidence type="ECO:0000313" key="3">
    <source>
        <dbReference type="Proteomes" id="UP000032809"/>
    </source>
</evidence>
<name>A0A0C7P5Q1_DEFTU</name>
<organism evidence="2 3">
    <name type="scientific">Defluviitoga tunisiensis</name>
    <dbReference type="NCBI Taxonomy" id="1006576"/>
    <lineage>
        <taxon>Bacteria</taxon>
        <taxon>Thermotogati</taxon>
        <taxon>Thermotogota</taxon>
        <taxon>Thermotogae</taxon>
        <taxon>Petrotogales</taxon>
        <taxon>Petrotogaceae</taxon>
        <taxon>Defluviitoga</taxon>
    </lineage>
</organism>
<keyword evidence="2" id="KW-0456">Lyase</keyword>
<reference evidence="3" key="1">
    <citation type="submission" date="2014-11" db="EMBL/GenBank/DDBJ databases">
        <authorList>
            <person name="Wibberg D."/>
        </authorList>
    </citation>
    <scope>NUCLEOTIDE SEQUENCE [LARGE SCALE GENOMIC DNA]</scope>
    <source>
        <strain evidence="3">L3</strain>
    </source>
</reference>
<sequence>MKSISFSKGIEKDININIYMNYYEEFLSKYVSKYGSLLIIDSSLKKYFNYNNNNIVFIKGGPEAKYFDRYVELCKLITNGDYSNIIVVGGGSLIDMVGFTYNTLDFPKANLIAVPTTLSSMIYLPVSGEFNLDMNYTKNYLKVSGYPDLVYVDPYFCKFLDKTAMKKQFIFGYLVGLLFDKKFAELSLRYSKNFIKLDLEEYLYIAIKNVLSLYSNDLGFPGTRLSKFIIEPDFKMNNFFVESECLSFIFLSYLSCKLGYLSGNNFEHLVSDIKSSLGFSNLPFKSLKAKKFSIPINEILLTDDGFINYYINYTELEELLPEFKVFVRSA</sequence>
<dbReference type="SUPFAM" id="SSF56796">
    <property type="entry name" value="Dehydroquinate synthase-like"/>
    <property type="match status" value="1"/>
</dbReference>
<dbReference type="OrthoDB" id="43487at2"/>
<gene>
    <name evidence="2" type="ORF">DTL3_1867</name>
</gene>
<dbReference type="Proteomes" id="UP000032809">
    <property type="component" value="Chromosome I"/>
</dbReference>
<keyword evidence="3" id="KW-1185">Reference proteome</keyword>
<dbReference type="AlphaFoldDB" id="A0A0C7P5Q1"/>